<dbReference type="AlphaFoldDB" id="A0A8H5CU20"/>
<keyword evidence="2" id="KW-0732">Signal</keyword>
<evidence type="ECO:0000313" key="4">
    <source>
        <dbReference type="Proteomes" id="UP000559256"/>
    </source>
</evidence>
<feature type="chain" id="PRO_5034905198" evidence="2">
    <location>
        <begin position="19"/>
        <end position="196"/>
    </location>
</feature>
<dbReference type="OrthoDB" id="2575973at2759"/>
<evidence type="ECO:0000313" key="3">
    <source>
        <dbReference type="EMBL" id="KAF5347865.1"/>
    </source>
</evidence>
<name>A0A8H5CU20_9AGAR</name>
<evidence type="ECO:0000256" key="2">
    <source>
        <dbReference type="SAM" id="SignalP"/>
    </source>
</evidence>
<evidence type="ECO:0000256" key="1">
    <source>
        <dbReference type="SAM" id="Phobius"/>
    </source>
</evidence>
<proteinExistence type="predicted"/>
<accession>A0A8H5CU20</accession>
<comment type="caution">
    <text evidence="3">The sequence shown here is derived from an EMBL/GenBank/DDBJ whole genome shotgun (WGS) entry which is preliminary data.</text>
</comment>
<dbReference type="Proteomes" id="UP000559256">
    <property type="component" value="Unassembled WGS sequence"/>
</dbReference>
<feature type="transmembrane region" description="Helical" evidence="1">
    <location>
        <begin position="170"/>
        <end position="194"/>
    </location>
</feature>
<keyword evidence="1" id="KW-0812">Transmembrane</keyword>
<keyword evidence="1" id="KW-0472">Membrane</keyword>
<dbReference type="EMBL" id="JAACJM010000089">
    <property type="protein sequence ID" value="KAF5347865.1"/>
    <property type="molecule type" value="Genomic_DNA"/>
</dbReference>
<reference evidence="3 4" key="1">
    <citation type="journal article" date="2020" name="ISME J.">
        <title>Uncovering the hidden diversity of litter-decomposition mechanisms in mushroom-forming fungi.</title>
        <authorList>
            <person name="Floudas D."/>
            <person name="Bentzer J."/>
            <person name="Ahren D."/>
            <person name="Johansson T."/>
            <person name="Persson P."/>
            <person name="Tunlid A."/>
        </authorList>
    </citation>
    <scope>NUCLEOTIDE SEQUENCE [LARGE SCALE GENOMIC DNA]</scope>
    <source>
        <strain evidence="3 4">CBS 291.85</strain>
    </source>
</reference>
<gene>
    <name evidence="3" type="ORF">D9758_013813</name>
</gene>
<protein>
    <submittedName>
        <fullName evidence="3">Uncharacterized protein</fullName>
    </submittedName>
</protein>
<keyword evidence="1" id="KW-1133">Transmembrane helix</keyword>
<sequence length="196" mass="20335">MIFSKAICLLSIFSIAASKPISTSQARSNDAALVDNRRAELNITVGSVLNTLQDQVNTILPQIQNLDNANEKTLSPLIGDLTEALDNAANDLSRIHASGAKVDSKTRRQSNDDTAKLVAGIVRSITVTLDGVVNAATGLPVAGPLFTGVDKSLNRVLFGVGSLVSGVLKLVAVLLFNVTGLLGSLSFGLTLAALGI</sequence>
<feature type="signal peptide" evidence="2">
    <location>
        <begin position="1"/>
        <end position="18"/>
    </location>
</feature>
<organism evidence="3 4">
    <name type="scientific">Tetrapyrgos nigripes</name>
    <dbReference type="NCBI Taxonomy" id="182062"/>
    <lineage>
        <taxon>Eukaryota</taxon>
        <taxon>Fungi</taxon>
        <taxon>Dikarya</taxon>
        <taxon>Basidiomycota</taxon>
        <taxon>Agaricomycotina</taxon>
        <taxon>Agaricomycetes</taxon>
        <taxon>Agaricomycetidae</taxon>
        <taxon>Agaricales</taxon>
        <taxon>Marasmiineae</taxon>
        <taxon>Marasmiaceae</taxon>
        <taxon>Tetrapyrgos</taxon>
    </lineage>
</organism>
<keyword evidence="4" id="KW-1185">Reference proteome</keyword>